<dbReference type="RefSeq" id="WP_200506002.1">
    <property type="nucleotide sequence ID" value="NZ_JAEHFX010000004.1"/>
</dbReference>
<comment type="caution">
    <text evidence="2">The sequence shown here is derived from an EMBL/GenBank/DDBJ whole genome shotgun (WGS) entry which is preliminary data.</text>
</comment>
<reference evidence="2 3" key="1">
    <citation type="submission" date="2020-12" db="EMBL/GenBank/DDBJ databases">
        <title>Bacterial novel species Adhaeribacter sp. BT258 isolated from soil.</title>
        <authorList>
            <person name="Jung H.-Y."/>
        </authorList>
    </citation>
    <scope>NUCLEOTIDE SEQUENCE [LARGE SCALE GENOMIC DNA]</scope>
    <source>
        <strain evidence="2 3">BT258</strain>
    </source>
</reference>
<accession>A0ABS1C3P2</accession>
<feature type="domain" description="DUF4166" evidence="1">
    <location>
        <begin position="15"/>
        <end position="200"/>
    </location>
</feature>
<dbReference type="Proteomes" id="UP000644147">
    <property type="component" value="Unassembled WGS sequence"/>
</dbReference>
<keyword evidence="3" id="KW-1185">Reference proteome</keyword>
<evidence type="ECO:0000313" key="2">
    <source>
        <dbReference type="EMBL" id="MBK0403248.1"/>
    </source>
</evidence>
<evidence type="ECO:0000313" key="3">
    <source>
        <dbReference type="Proteomes" id="UP000644147"/>
    </source>
</evidence>
<gene>
    <name evidence="2" type="ORF">I5M27_09645</name>
</gene>
<dbReference type="EMBL" id="JAEHFX010000004">
    <property type="protein sequence ID" value="MBK0403248.1"/>
    <property type="molecule type" value="Genomic_DNA"/>
</dbReference>
<sequence length="225" mass="26422">MSIYKKYLGSDFDQLHPKMQQRFSMSTENGLAMIGRGKMERIWNAGLHVLPFLHFGTRRNIMFPETGQDIPFTIENYAYKDRFGRETVTWIRQFHFARKKRHFDATMIFSEQENRIIDYLGNKQHLAVDIDMKVNPDGSVTIRSGNQRFYEGPVAFRFPDMFSGNAEVNEAYDEAEDLFRISVKVSNQTFGDIFGYNGYFKAEFKHVKPEEIPAYAKPLREENRE</sequence>
<organism evidence="2 3">
    <name type="scientific">Adhaeribacter terrigena</name>
    <dbReference type="NCBI Taxonomy" id="2793070"/>
    <lineage>
        <taxon>Bacteria</taxon>
        <taxon>Pseudomonadati</taxon>
        <taxon>Bacteroidota</taxon>
        <taxon>Cytophagia</taxon>
        <taxon>Cytophagales</taxon>
        <taxon>Hymenobacteraceae</taxon>
        <taxon>Adhaeribacter</taxon>
    </lineage>
</organism>
<name>A0ABS1C3P2_9BACT</name>
<dbReference type="InterPro" id="IPR025311">
    <property type="entry name" value="DUF4166"/>
</dbReference>
<protein>
    <submittedName>
        <fullName evidence="2">DUF4166 domain-containing protein</fullName>
    </submittedName>
</protein>
<proteinExistence type="predicted"/>
<evidence type="ECO:0000259" key="1">
    <source>
        <dbReference type="Pfam" id="PF13761"/>
    </source>
</evidence>
<dbReference type="Pfam" id="PF13761">
    <property type="entry name" value="DUF4166"/>
    <property type="match status" value="1"/>
</dbReference>